<protein>
    <submittedName>
        <fullName evidence="1">Uncharacterized protein</fullName>
    </submittedName>
</protein>
<gene>
    <name evidence="1" type="ORF">NDK43_06985</name>
</gene>
<name>A0ABT0W7A6_9BACI</name>
<dbReference type="Proteomes" id="UP001523262">
    <property type="component" value="Unassembled WGS sequence"/>
</dbReference>
<organism evidence="1 2">
    <name type="scientific">Neobacillus pocheonensis</name>
    <dbReference type="NCBI Taxonomy" id="363869"/>
    <lineage>
        <taxon>Bacteria</taxon>
        <taxon>Bacillati</taxon>
        <taxon>Bacillota</taxon>
        <taxon>Bacilli</taxon>
        <taxon>Bacillales</taxon>
        <taxon>Bacillaceae</taxon>
        <taxon>Neobacillus</taxon>
    </lineage>
</organism>
<comment type="caution">
    <text evidence="1">The sequence shown here is derived from an EMBL/GenBank/DDBJ whole genome shotgun (WGS) entry which is preliminary data.</text>
</comment>
<evidence type="ECO:0000313" key="1">
    <source>
        <dbReference type="EMBL" id="MCM2532191.1"/>
    </source>
</evidence>
<keyword evidence="2" id="KW-1185">Reference proteome</keyword>
<dbReference type="EMBL" id="JAMQCR010000001">
    <property type="protein sequence ID" value="MCM2532191.1"/>
    <property type="molecule type" value="Genomic_DNA"/>
</dbReference>
<reference evidence="1 2" key="1">
    <citation type="submission" date="2022-06" db="EMBL/GenBank/DDBJ databases">
        <authorList>
            <person name="Jeon C.O."/>
        </authorList>
    </citation>
    <scope>NUCLEOTIDE SEQUENCE [LARGE SCALE GENOMIC DNA]</scope>
    <source>
        <strain evidence="1 2">KCTC 13943</strain>
    </source>
</reference>
<accession>A0ABT0W7A6</accession>
<proteinExistence type="predicted"/>
<evidence type="ECO:0000313" key="2">
    <source>
        <dbReference type="Proteomes" id="UP001523262"/>
    </source>
</evidence>
<sequence>MAVNLSDILGSRYDNLLEAQVDKSPSEVVVSDNAHETFYIVDLDVFVSRLQPLGYEIVVADGE</sequence>